<dbReference type="KEGG" id="hdh:G5B40_19795"/>
<keyword evidence="3" id="KW-1185">Reference proteome</keyword>
<dbReference type="AlphaFoldDB" id="A0A7M3T658"/>
<dbReference type="Gene3D" id="3.60.15.10">
    <property type="entry name" value="Ribonuclease Z/Hydroxyacylglutathione hydrolase-like"/>
    <property type="match status" value="1"/>
</dbReference>
<dbReference type="InterPro" id="IPR036866">
    <property type="entry name" value="RibonucZ/Hydroxyglut_hydro"/>
</dbReference>
<dbReference type="SUPFAM" id="SSF56281">
    <property type="entry name" value="Metallo-hydrolase/oxidoreductase"/>
    <property type="match status" value="1"/>
</dbReference>
<evidence type="ECO:0000313" key="2">
    <source>
        <dbReference type="EMBL" id="QIE57489.1"/>
    </source>
</evidence>
<dbReference type="Pfam" id="PF00753">
    <property type="entry name" value="Lactamase_B"/>
    <property type="match status" value="1"/>
</dbReference>
<dbReference type="Gene3D" id="1.10.10.10">
    <property type="entry name" value="Winged helix-like DNA-binding domain superfamily/Winged helix DNA-binding domain"/>
    <property type="match status" value="1"/>
</dbReference>
<keyword evidence="2" id="KW-0378">Hydrolase</keyword>
<dbReference type="Pfam" id="PF21221">
    <property type="entry name" value="B_lactamase-like_C"/>
    <property type="match status" value="1"/>
</dbReference>
<organism evidence="2 3">
    <name type="scientific">Pikeienuella piscinae</name>
    <dbReference type="NCBI Taxonomy" id="2748098"/>
    <lineage>
        <taxon>Bacteria</taxon>
        <taxon>Pseudomonadati</taxon>
        <taxon>Pseudomonadota</taxon>
        <taxon>Alphaproteobacteria</taxon>
        <taxon>Rhodobacterales</taxon>
        <taxon>Paracoccaceae</taxon>
        <taxon>Pikeienuella</taxon>
    </lineage>
</organism>
<name>A0A7M3T658_9RHOB</name>
<sequence>MDQRTDAPLDESRRLPAGLAYPHGEAIPAPNGAIEVAERILWLRLPLPMTLDHVNVYALDDGDGWTIVDTGFQTDKTKAIWADLMNGPLAAKPVRRVIASHHHPDHIGLAGWFQAEHGASLWTTRTAWLFARMLTLDHQERTSAPNLLHMKRAGADAARLEWARAREPMNFSRIVAPLPPGYRRLRDGERIEMGGRAWRVFTGDGHAPEQATFWSTDGEVVLSADQILPRISPNIGVFSTEPDADPLGEWLASCKKFQPYAREGHLALPGHNRPFTGLPKRLDQLIANHHGVIRRLRKFLHQPRTAIECYDTIYKRPIKDGEFGLAMVEAIAHLNHMMTTGEAERRLDANGAYRFVLKP</sequence>
<protein>
    <submittedName>
        <fullName evidence="2">MBL fold metallo-hydrolase</fullName>
    </submittedName>
</protein>
<proteinExistence type="predicted"/>
<gene>
    <name evidence="2" type="ORF">G5B40_19795</name>
</gene>
<dbReference type="Proteomes" id="UP000503336">
    <property type="component" value="Chromosome"/>
</dbReference>
<dbReference type="RefSeq" id="WP_165102512.1">
    <property type="nucleotide sequence ID" value="NZ_CP049056.1"/>
</dbReference>
<dbReference type="GO" id="GO:0016787">
    <property type="term" value="F:hydrolase activity"/>
    <property type="evidence" value="ECO:0007669"/>
    <property type="project" value="UniProtKB-KW"/>
</dbReference>
<feature type="domain" description="Metallo-beta-lactamase" evidence="1">
    <location>
        <begin position="53"/>
        <end position="271"/>
    </location>
</feature>
<dbReference type="SMART" id="SM00849">
    <property type="entry name" value="Lactamase_B"/>
    <property type="match status" value="1"/>
</dbReference>
<dbReference type="PANTHER" id="PTHR23131">
    <property type="entry name" value="ENDORIBONUCLEASE LACTB2"/>
    <property type="match status" value="1"/>
</dbReference>
<evidence type="ECO:0000259" key="1">
    <source>
        <dbReference type="SMART" id="SM00849"/>
    </source>
</evidence>
<evidence type="ECO:0000313" key="3">
    <source>
        <dbReference type="Proteomes" id="UP000503336"/>
    </source>
</evidence>
<dbReference type="PANTHER" id="PTHR23131:SF4">
    <property type="entry name" value="METALLO-BETA-LACTAMASE SUPERFAMILY POTEIN"/>
    <property type="match status" value="1"/>
</dbReference>
<accession>A0A7M3T658</accession>
<dbReference type="InterPro" id="IPR001279">
    <property type="entry name" value="Metallo-B-lactamas"/>
</dbReference>
<dbReference type="InterPro" id="IPR048933">
    <property type="entry name" value="B_lactamase-like_C"/>
</dbReference>
<reference evidence="2 3" key="1">
    <citation type="submission" date="2020-02" db="EMBL/GenBank/DDBJ databases">
        <title>complete genome sequence of Rhodobacteraceae bacterium.</title>
        <authorList>
            <person name="Park J."/>
            <person name="Kim Y.-S."/>
            <person name="Kim K.-H."/>
        </authorList>
    </citation>
    <scope>NUCLEOTIDE SEQUENCE [LARGE SCALE GENOMIC DNA]</scope>
    <source>
        <strain evidence="2 3">RR4-56</strain>
    </source>
</reference>
<dbReference type="InterPro" id="IPR050662">
    <property type="entry name" value="Sec-metab_biosynth-thioest"/>
</dbReference>
<dbReference type="EMBL" id="CP049056">
    <property type="protein sequence ID" value="QIE57489.1"/>
    <property type="molecule type" value="Genomic_DNA"/>
</dbReference>
<dbReference type="InterPro" id="IPR036388">
    <property type="entry name" value="WH-like_DNA-bd_sf"/>
</dbReference>